<evidence type="ECO:0000256" key="1">
    <source>
        <dbReference type="SAM" id="SignalP"/>
    </source>
</evidence>
<dbReference type="AlphaFoldDB" id="A0A2G5TXB5"/>
<comment type="caution">
    <text evidence="2">The sequence shown here is derived from an EMBL/GenBank/DDBJ whole genome shotgun (WGS) entry which is preliminary data.</text>
</comment>
<protein>
    <recommendedName>
        <fullName evidence="4">DUF19 domain-containing protein</fullName>
    </recommendedName>
</protein>
<reference evidence="3" key="1">
    <citation type="submission" date="2017-10" db="EMBL/GenBank/DDBJ databases">
        <title>Rapid genome shrinkage in a self-fertile nematode reveals novel sperm competition proteins.</title>
        <authorList>
            <person name="Yin D."/>
            <person name="Schwarz E.M."/>
            <person name="Thomas C.G."/>
            <person name="Felde R.L."/>
            <person name="Korf I.F."/>
            <person name="Cutter A.D."/>
            <person name="Schartner C.M."/>
            <person name="Ralston E.J."/>
            <person name="Meyer B.J."/>
            <person name="Haag E.S."/>
        </authorList>
    </citation>
    <scope>NUCLEOTIDE SEQUENCE [LARGE SCALE GENOMIC DNA]</scope>
    <source>
        <strain evidence="3">JU1422</strain>
    </source>
</reference>
<dbReference type="Proteomes" id="UP000230233">
    <property type="component" value="Chromosome IV"/>
</dbReference>
<evidence type="ECO:0000313" key="3">
    <source>
        <dbReference type="Proteomes" id="UP000230233"/>
    </source>
</evidence>
<evidence type="ECO:0000313" key="2">
    <source>
        <dbReference type="EMBL" id="PIC31922.1"/>
    </source>
</evidence>
<evidence type="ECO:0008006" key="4">
    <source>
        <dbReference type="Google" id="ProtNLM"/>
    </source>
</evidence>
<keyword evidence="3" id="KW-1185">Reference proteome</keyword>
<sequence>MIKLLLLIAFSIILVFATIGSSRMEFDSGQMGVLDDLFNSENDTPICKRETEIVKDCLEKYNETTPNFTSMSSSEFIGFVIQKSKYAMECIGEIKCKKLALAMFVLESGDYAMEKIHNGGQDCWNEENLQTSIIKCAANEIKPDIFASRDPSLLFQFAKPIAKCAALQQVCDDVSKMQFLKGATAFGDAVEVAMTATYSLQQKNRSYIENFNKKFNAADFDHLLNPTPCHSEL</sequence>
<keyword evidence="1" id="KW-0732">Signal</keyword>
<proteinExistence type="predicted"/>
<accession>A0A2G5TXB5</accession>
<feature type="signal peptide" evidence="1">
    <location>
        <begin position="1"/>
        <end position="17"/>
    </location>
</feature>
<dbReference type="EMBL" id="PDUG01000004">
    <property type="protein sequence ID" value="PIC31922.1"/>
    <property type="molecule type" value="Genomic_DNA"/>
</dbReference>
<organism evidence="2 3">
    <name type="scientific">Caenorhabditis nigoni</name>
    <dbReference type="NCBI Taxonomy" id="1611254"/>
    <lineage>
        <taxon>Eukaryota</taxon>
        <taxon>Metazoa</taxon>
        <taxon>Ecdysozoa</taxon>
        <taxon>Nematoda</taxon>
        <taxon>Chromadorea</taxon>
        <taxon>Rhabditida</taxon>
        <taxon>Rhabditina</taxon>
        <taxon>Rhabditomorpha</taxon>
        <taxon>Rhabditoidea</taxon>
        <taxon>Rhabditidae</taxon>
        <taxon>Peloderinae</taxon>
        <taxon>Caenorhabditis</taxon>
    </lineage>
</organism>
<gene>
    <name evidence="2" type="primary">Cnig_chr_IV.g12453</name>
    <name evidence="2" type="ORF">B9Z55_012453</name>
</gene>
<feature type="chain" id="PRO_5013640231" description="DUF19 domain-containing protein" evidence="1">
    <location>
        <begin position="18"/>
        <end position="233"/>
    </location>
</feature>
<dbReference type="OrthoDB" id="5790337at2759"/>
<name>A0A2G5TXB5_9PELO</name>
<dbReference type="STRING" id="1611254.A0A2G5TXB5"/>